<dbReference type="Pfam" id="PF09084">
    <property type="entry name" value="NMT1"/>
    <property type="match status" value="1"/>
</dbReference>
<proteinExistence type="predicted"/>
<dbReference type="InterPro" id="IPR027024">
    <property type="entry name" value="UCP027386_ABC_sbc_TM0202"/>
</dbReference>
<comment type="caution">
    <text evidence="4">The sequence shown here is derived from an EMBL/GenBank/DDBJ whole genome shotgun (WGS) entry which is preliminary data.</text>
</comment>
<dbReference type="PANTHER" id="PTHR30024">
    <property type="entry name" value="ALIPHATIC SULFONATES-BINDING PROTEIN-RELATED"/>
    <property type="match status" value="1"/>
</dbReference>
<keyword evidence="2" id="KW-0732">Signal</keyword>
<feature type="region of interest" description="Disordered" evidence="1">
    <location>
        <begin position="28"/>
        <end position="51"/>
    </location>
</feature>
<reference evidence="4" key="2">
    <citation type="submission" date="2021-04" db="EMBL/GenBank/DDBJ databases">
        <authorList>
            <person name="Gilroy R."/>
        </authorList>
    </citation>
    <scope>NUCLEOTIDE SEQUENCE</scope>
    <source>
        <strain evidence="4">CHK189-11263</strain>
    </source>
</reference>
<dbReference type="Gene3D" id="3.40.190.10">
    <property type="entry name" value="Periplasmic binding protein-like II"/>
    <property type="match status" value="2"/>
</dbReference>
<gene>
    <name evidence="4" type="ORF">H9714_10105</name>
</gene>
<evidence type="ECO:0000256" key="2">
    <source>
        <dbReference type="SAM" id="SignalP"/>
    </source>
</evidence>
<dbReference type="PANTHER" id="PTHR30024:SF46">
    <property type="entry name" value="ABC TRANSPORTER, SUBSTRATE-BINDING LIPOPROTEIN"/>
    <property type="match status" value="1"/>
</dbReference>
<evidence type="ECO:0000256" key="1">
    <source>
        <dbReference type="SAM" id="MobiDB-lite"/>
    </source>
</evidence>
<protein>
    <submittedName>
        <fullName evidence="4">ABC transporter substrate-binding protein</fullName>
    </submittedName>
</protein>
<reference evidence="4" key="1">
    <citation type="journal article" date="2021" name="PeerJ">
        <title>Extensive microbial diversity within the chicken gut microbiome revealed by metagenomics and culture.</title>
        <authorList>
            <person name="Gilroy R."/>
            <person name="Ravi A."/>
            <person name="Getino M."/>
            <person name="Pursley I."/>
            <person name="Horton D.L."/>
            <person name="Alikhan N.F."/>
            <person name="Baker D."/>
            <person name="Gharbi K."/>
            <person name="Hall N."/>
            <person name="Watson M."/>
            <person name="Adriaenssens E.M."/>
            <person name="Foster-Nyarko E."/>
            <person name="Jarju S."/>
            <person name="Secka A."/>
            <person name="Antonio M."/>
            <person name="Oren A."/>
            <person name="Chaudhuri R.R."/>
            <person name="La Ragione R."/>
            <person name="Hildebrand F."/>
            <person name="Pallen M.J."/>
        </authorList>
    </citation>
    <scope>NUCLEOTIDE SEQUENCE</scope>
    <source>
        <strain evidence="4">CHK189-11263</strain>
    </source>
</reference>
<dbReference type="EMBL" id="DWYC01000088">
    <property type="protein sequence ID" value="HJB57892.1"/>
    <property type="molecule type" value="Genomic_DNA"/>
</dbReference>
<feature type="signal peptide" evidence="2">
    <location>
        <begin position="1"/>
        <end position="31"/>
    </location>
</feature>
<feature type="compositionally biased region" description="Low complexity" evidence="1">
    <location>
        <begin position="28"/>
        <end position="45"/>
    </location>
</feature>
<dbReference type="AlphaFoldDB" id="A0A9D2MCI2"/>
<evidence type="ECO:0000259" key="3">
    <source>
        <dbReference type="Pfam" id="PF09084"/>
    </source>
</evidence>
<dbReference type="SUPFAM" id="SSF53850">
    <property type="entry name" value="Periplasmic binding protein-like II"/>
    <property type="match status" value="1"/>
</dbReference>
<dbReference type="Proteomes" id="UP000824208">
    <property type="component" value="Unassembled WGS sequence"/>
</dbReference>
<dbReference type="PROSITE" id="PS51257">
    <property type="entry name" value="PROKAR_LIPOPROTEIN"/>
    <property type="match status" value="1"/>
</dbReference>
<name>A0A9D2MCI2_9FIRM</name>
<feature type="domain" description="SsuA/THI5-like" evidence="3">
    <location>
        <begin position="131"/>
        <end position="282"/>
    </location>
</feature>
<accession>A0A9D2MCI2</accession>
<dbReference type="PIRSF" id="PIRSF027386">
    <property type="entry name" value="UCP027386_ABC_sbc_TM0202"/>
    <property type="match status" value="1"/>
</dbReference>
<feature type="chain" id="PRO_5038669723" evidence="2">
    <location>
        <begin position="32"/>
        <end position="346"/>
    </location>
</feature>
<organism evidence="4 5">
    <name type="scientific">Candidatus Flavonifractor intestinipullorum</name>
    <dbReference type="NCBI Taxonomy" id="2838587"/>
    <lineage>
        <taxon>Bacteria</taxon>
        <taxon>Bacillati</taxon>
        <taxon>Bacillota</taxon>
        <taxon>Clostridia</taxon>
        <taxon>Eubacteriales</taxon>
        <taxon>Oscillospiraceae</taxon>
        <taxon>Flavonifractor</taxon>
    </lineage>
</organism>
<evidence type="ECO:0000313" key="4">
    <source>
        <dbReference type="EMBL" id="HJB57892.1"/>
    </source>
</evidence>
<sequence length="346" mass="36321">MKFRTWTALALCAALLTALLSGCGGNTQPTAAPTPSPTQDAASAPSPTPEAERPVVNLAMLNGPTGMGAAKLIADNAEGTTRNDYQVEVAAQPTDLTGKLATGEVDIAALPTNVAANLYNKAGNIQMLALNTLGVLYILENGDTVHSFADLAGKTLYATGQGANPEYVLDYLLTQNGLDPERDVDIQWLTSEEVQAKMVSGEAALAMLPVPAATAVMMQNSDVRAAIDFNTAWEEAGAEGTFTMGCVVARTEFIQENPQAVENFLEEYAASIDFVKNNPETAALLVVEAGIVPKEPIALAAIPQANLVCITGSDMLSIRDYYAVLYAADPDSIGGANPDDGFFYLP</sequence>
<evidence type="ECO:0000313" key="5">
    <source>
        <dbReference type="Proteomes" id="UP000824208"/>
    </source>
</evidence>
<dbReference type="InterPro" id="IPR015168">
    <property type="entry name" value="SsuA/THI5"/>
</dbReference>